<dbReference type="EMBL" id="SACY01000001">
    <property type="protein sequence ID" value="RVU26616.1"/>
    <property type="molecule type" value="Genomic_DNA"/>
</dbReference>
<dbReference type="Gene3D" id="1.20.144.10">
    <property type="entry name" value="Phosphatidic acid phosphatase type 2/haloperoxidase"/>
    <property type="match status" value="2"/>
</dbReference>
<dbReference type="SMART" id="SM00014">
    <property type="entry name" value="acidPPc"/>
    <property type="match status" value="1"/>
</dbReference>
<evidence type="ECO:0000313" key="3">
    <source>
        <dbReference type="EMBL" id="RVU26616.1"/>
    </source>
</evidence>
<dbReference type="CDD" id="cd03395">
    <property type="entry name" value="PAP2_like_4"/>
    <property type="match status" value="1"/>
</dbReference>
<organism evidence="3 4">
    <name type="scientific">Sandaracinomonas limnophila</name>
    <dbReference type="NCBI Taxonomy" id="1862386"/>
    <lineage>
        <taxon>Bacteria</taxon>
        <taxon>Pseudomonadati</taxon>
        <taxon>Bacteroidota</taxon>
        <taxon>Cytophagia</taxon>
        <taxon>Cytophagales</taxon>
        <taxon>Flectobacillaceae</taxon>
        <taxon>Sandaracinomonas</taxon>
    </lineage>
</organism>
<accession>A0A437PWI7</accession>
<feature type="transmembrane region" description="Helical" evidence="1">
    <location>
        <begin position="20"/>
        <end position="45"/>
    </location>
</feature>
<dbReference type="Proteomes" id="UP000282832">
    <property type="component" value="Unassembled WGS sequence"/>
</dbReference>
<dbReference type="InterPro" id="IPR036938">
    <property type="entry name" value="PAP2/HPO_sf"/>
</dbReference>
<protein>
    <submittedName>
        <fullName evidence="3">Phosphatase PAP2 family protein</fullName>
    </submittedName>
</protein>
<dbReference type="OrthoDB" id="9789113at2"/>
<name>A0A437PWI7_9BACT</name>
<dbReference type="PANTHER" id="PTHR14969">
    <property type="entry name" value="SPHINGOSINE-1-PHOSPHATE PHOSPHOHYDROLASE"/>
    <property type="match status" value="1"/>
</dbReference>
<evidence type="ECO:0000259" key="2">
    <source>
        <dbReference type="SMART" id="SM00014"/>
    </source>
</evidence>
<dbReference type="RefSeq" id="WP_127802168.1">
    <property type="nucleotide sequence ID" value="NZ_SACY01000001.1"/>
</dbReference>
<dbReference type="InterPro" id="IPR000326">
    <property type="entry name" value="PAP2/HPO"/>
</dbReference>
<comment type="caution">
    <text evidence="3">The sequence shown here is derived from an EMBL/GenBank/DDBJ whole genome shotgun (WGS) entry which is preliminary data.</text>
</comment>
<proteinExistence type="predicted"/>
<evidence type="ECO:0000256" key="1">
    <source>
        <dbReference type="SAM" id="Phobius"/>
    </source>
</evidence>
<evidence type="ECO:0000313" key="4">
    <source>
        <dbReference type="Proteomes" id="UP000282832"/>
    </source>
</evidence>
<dbReference type="Pfam" id="PF01569">
    <property type="entry name" value="PAP2"/>
    <property type="match status" value="1"/>
</dbReference>
<feature type="domain" description="Phosphatidic acid phosphatase type 2/haloperoxidase" evidence="2">
    <location>
        <begin position="57"/>
        <end position="171"/>
    </location>
</feature>
<keyword evidence="1" id="KW-0812">Transmembrane</keyword>
<keyword evidence="1" id="KW-0472">Membrane</keyword>
<dbReference type="SUPFAM" id="SSF48317">
    <property type="entry name" value="Acid phosphatase/Vanadium-dependent haloperoxidase"/>
    <property type="match status" value="1"/>
</dbReference>
<sequence length="183" mass="21231">MWPSWDSELFKWINLHHTELFDSVMIFFSNKYVWIPFYLLIIYYLIRKFKQQSWKPIVYLIISVAISDQICSSILKPWIQRLRPCHEASFQSWIHLADGCGGQFGFCSSHAANSFALAIGLYLITKNKNMLYLIIAWASIISYSRIYLGAHYPLDVIVGGLIGMGVAFGIKRIMNYELIIYNS</sequence>
<gene>
    <name evidence="3" type="ORF">EOJ36_01075</name>
</gene>
<keyword evidence="1" id="KW-1133">Transmembrane helix</keyword>
<dbReference type="PANTHER" id="PTHR14969:SF13">
    <property type="entry name" value="AT30094P"/>
    <property type="match status" value="1"/>
</dbReference>
<reference evidence="3 4" key="1">
    <citation type="submission" date="2019-01" db="EMBL/GenBank/DDBJ databases">
        <authorList>
            <person name="Chen W.-M."/>
        </authorList>
    </citation>
    <scope>NUCLEOTIDE SEQUENCE [LARGE SCALE GENOMIC DNA]</scope>
    <source>
        <strain evidence="3 4">FSY-15</strain>
    </source>
</reference>
<dbReference type="AlphaFoldDB" id="A0A437PWI7"/>
<keyword evidence="4" id="KW-1185">Reference proteome</keyword>
<feature type="transmembrane region" description="Helical" evidence="1">
    <location>
        <begin position="131"/>
        <end position="150"/>
    </location>
</feature>
<feature type="transmembrane region" description="Helical" evidence="1">
    <location>
        <begin position="156"/>
        <end position="174"/>
    </location>
</feature>